<name>A0A9E6XY52_9ACTN</name>
<dbReference type="EMBL" id="CP087164">
    <property type="protein sequence ID" value="UGS35977.1"/>
    <property type="molecule type" value="Genomic_DNA"/>
</dbReference>
<organism evidence="2 3">
    <name type="scientific">Capillimicrobium parvum</name>
    <dbReference type="NCBI Taxonomy" id="2884022"/>
    <lineage>
        <taxon>Bacteria</taxon>
        <taxon>Bacillati</taxon>
        <taxon>Actinomycetota</taxon>
        <taxon>Thermoleophilia</taxon>
        <taxon>Solirubrobacterales</taxon>
        <taxon>Capillimicrobiaceae</taxon>
        <taxon>Capillimicrobium</taxon>
    </lineage>
</organism>
<dbReference type="KEGG" id="sbae:DSM104329_02374"/>
<reference evidence="2" key="1">
    <citation type="journal article" date="2022" name="Int. J. Syst. Evol. Microbiol.">
        <title>Pseudomonas aegrilactucae sp. nov. and Pseudomonas morbosilactucae sp. nov., pathogens causing bacterial rot of lettuce in Japan.</title>
        <authorList>
            <person name="Sawada H."/>
            <person name="Fujikawa T."/>
            <person name="Satou M."/>
        </authorList>
    </citation>
    <scope>NUCLEOTIDE SEQUENCE</scope>
    <source>
        <strain evidence="2">0166_1</strain>
    </source>
</reference>
<protein>
    <submittedName>
        <fullName evidence="2">Alkanal monooxygenase alpha chain</fullName>
        <ecNumber evidence="2">1.14.14.3</ecNumber>
    </submittedName>
</protein>
<dbReference type="PANTHER" id="PTHR30137:SF6">
    <property type="entry name" value="LUCIFERASE-LIKE MONOOXYGENASE"/>
    <property type="match status" value="1"/>
</dbReference>
<dbReference type="SUPFAM" id="SSF51679">
    <property type="entry name" value="Bacterial luciferase-like"/>
    <property type="match status" value="1"/>
</dbReference>
<feature type="domain" description="Luciferase-like" evidence="1">
    <location>
        <begin position="5"/>
        <end position="310"/>
    </location>
</feature>
<dbReference type="Gene3D" id="3.20.20.30">
    <property type="entry name" value="Luciferase-like domain"/>
    <property type="match status" value="1"/>
</dbReference>
<dbReference type="InterPro" id="IPR036661">
    <property type="entry name" value="Luciferase-like_sf"/>
</dbReference>
<dbReference type="Proteomes" id="UP001162834">
    <property type="component" value="Chromosome"/>
</dbReference>
<proteinExistence type="predicted"/>
<evidence type="ECO:0000313" key="3">
    <source>
        <dbReference type="Proteomes" id="UP001162834"/>
    </source>
</evidence>
<gene>
    <name evidence="2" type="primary">luxA</name>
    <name evidence="2" type="ORF">DSM104329_02374</name>
</gene>
<evidence type="ECO:0000313" key="2">
    <source>
        <dbReference type="EMBL" id="UGS35977.1"/>
    </source>
</evidence>
<dbReference type="PANTHER" id="PTHR30137">
    <property type="entry name" value="LUCIFERASE-LIKE MONOOXYGENASE"/>
    <property type="match status" value="1"/>
</dbReference>
<sequence length="360" mass="40394">MRFTPILIPGTPAGQPEKIDDLLDLIVYAEELGYDGAWITEHHSTVYGRPSPAVILSAAAARTSRLRLGLGVIALPWHYPLDVVEDLATLDVISHGRLDPGFGRGLFPFEYKFFNSPMDESRGRFKESLDFILEAWNTGKAALDGEYWTIPEVELLPQPVQRPMSPWLVALSPSTISMIVARELNGLIGPYLTPLEEVKRTFLDVWRDELDRNGLGPNTLELGHNQHVYVAETDEQAIAEAGEHLLWYTQTLGGLLPSRDDTRETPQYAYYSEWRDEVLTLKGDRLFKDRAVIGSPDTVIEKVRYLRDEGGVTTFLPFMNFGTMPTDLARRSMKLFAEEVIPPLREDAVPSIPAQVASEA</sequence>
<dbReference type="AlphaFoldDB" id="A0A9E6XY52"/>
<keyword evidence="2" id="KW-0560">Oxidoreductase</keyword>
<keyword evidence="2" id="KW-0503">Monooxygenase</keyword>
<dbReference type="InterPro" id="IPR011251">
    <property type="entry name" value="Luciferase-like_dom"/>
</dbReference>
<dbReference type="Pfam" id="PF00296">
    <property type="entry name" value="Bac_luciferase"/>
    <property type="match status" value="1"/>
</dbReference>
<dbReference type="InterPro" id="IPR050766">
    <property type="entry name" value="Bact_Lucif_Oxidored"/>
</dbReference>
<keyword evidence="3" id="KW-1185">Reference proteome</keyword>
<accession>A0A9E6XY52</accession>
<dbReference type="EC" id="1.14.14.3" evidence="2"/>
<dbReference type="GO" id="GO:0005829">
    <property type="term" value="C:cytosol"/>
    <property type="evidence" value="ECO:0007669"/>
    <property type="project" value="TreeGrafter"/>
</dbReference>
<dbReference type="GO" id="GO:0047646">
    <property type="term" value="F:alkanal monooxygenase (FMN-linked) activity"/>
    <property type="evidence" value="ECO:0007669"/>
    <property type="project" value="UniProtKB-EC"/>
</dbReference>
<dbReference type="RefSeq" id="WP_259315656.1">
    <property type="nucleotide sequence ID" value="NZ_CP087164.1"/>
</dbReference>
<evidence type="ECO:0000259" key="1">
    <source>
        <dbReference type="Pfam" id="PF00296"/>
    </source>
</evidence>